<dbReference type="EMBL" id="CYSR01000003">
    <property type="protein sequence ID" value="CUH98242.1"/>
    <property type="molecule type" value="Genomic_DNA"/>
</dbReference>
<accession>A0A0N7M3Z9</accession>
<proteinExistence type="predicted"/>
<dbReference type="Proteomes" id="UP000051326">
    <property type="component" value="Unassembled WGS sequence"/>
</dbReference>
<name>A0A0N7M3Z9_9RHOB</name>
<dbReference type="AlphaFoldDB" id="A0A0N7M3Z9"/>
<organism evidence="1 2">
    <name type="scientific">Leisingera aquaemixtae</name>
    <dbReference type="NCBI Taxonomy" id="1396826"/>
    <lineage>
        <taxon>Bacteria</taxon>
        <taxon>Pseudomonadati</taxon>
        <taxon>Pseudomonadota</taxon>
        <taxon>Alphaproteobacteria</taxon>
        <taxon>Rhodobacterales</taxon>
        <taxon>Roseobacteraceae</taxon>
        <taxon>Leisingera</taxon>
    </lineage>
</organism>
<reference evidence="1 2" key="1">
    <citation type="submission" date="2015-09" db="EMBL/GenBank/DDBJ databases">
        <authorList>
            <consortium name="Swine Surveillance"/>
        </authorList>
    </citation>
    <scope>NUCLEOTIDE SEQUENCE [LARGE SCALE GENOMIC DNA]</scope>
    <source>
        <strain evidence="1 2">CECT 8399</strain>
    </source>
</reference>
<sequence>MAPAEGILPLNNGTVDKERSLLLEQDLTVWPGQLRLL</sequence>
<gene>
    <name evidence="1" type="ORF">PHA8399_00355</name>
</gene>
<evidence type="ECO:0000313" key="1">
    <source>
        <dbReference type="EMBL" id="CUH98242.1"/>
    </source>
</evidence>
<protein>
    <submittedName>
        <fullName evidence="1">Uncharacterized protein</fullName>
    </submittedName>
</protein>
<evidence type="ECO:0000313" key="2">
    <source>
        <dbReference type="Proteomes" id="UP000051326"/>
    </source>
</evidence>